<keyword evidence="3" id="KW-1185">Reference proteome</keyword>
<sequence>MSASTQSVNSMAIIGNTSSSVSSSTSSPSSLVPAQNNLVSGMTATGTNTSFNSSKLNRNKPQTEKKDAASGTENKSSTLVSSSTSTMNLNLKSQMKTNLNSIRNNSTSNSKNKIPLVLSSSPLLTNNSNQIGKISNHQTMNGTQTPSPANKTLTMNGGLTNGVLAKSNTTNTIPSSNNGSQMANKAKQNDPNQVLTH</sequence>
<protein>
    <submittedName>
        <fullName evidence="2">Uncharacterized protein</fullName>
    </submittedName>
</protein>
<feature type="compositionally biased region" description="Low complexity" evidence="1">
    <location>
        <begin position="17"/>
        <end position="33"/>
    </location>
</feature>
<comment type="caution">
    <text evidence="2">The sequence shown here is derived from an EMBL/GenBank/DDBJ whole genome shotgun (WGS) entry which is preliminary data.</text>
</comment>
<feature type="compositionally biased region" description="Polar residues" evidence="1">
    <location>
        <begin position="34"/>
        <end position="60"/>
    </location>
</feature>
<feature type="region of interest" description="Disordered" evidence="1">
    <location>
        <begin position="17"/>
        <end position="88"/>
    </location>
</feature>
<reference evidence="2 3" key="1">
    <citation type="submission" date="2017-03" db="EMBL/GenBank/DDBJ databases">
        <title>Genome Survey of Euroglyphus maynei.</title>
        <authorList>
            <person name="Arlian L.G."/>
            <person name="Morgan M.S."/>
            <person name="Rider S.D."/>
        </authorList>
    </citation>
    <scope>NUCLEOTIDE SEQUENCE [LARGE SCALE GENOMIC DNA]</scope>
    <source>
        <strain evidence="2">Arlian Lab</strain>
        <tissue evidence="2">Whole body</tissue>
    </source>
</reference>
<evidence type="ECO:0000256" key="1">
    <source>
        <dbReference type="SAM" id="MobiDB-lite"/>
    </source>
</evidence>
<evidence type="ECO:0000313" key="2">
    <source>
        <dbReference type="EMBL" id="OTF76614.1"/>
    </source>
</evidence>
<dbReference type="EMBL" id="MUJZ01036629">
    <property type="protein sequence ID" value="OTF76614.1"/>
    <property type="molecule type" value="Genomic_DNA"/>
</dbReference>
<name>A0A1Y3B9A1_EURMA</name>
<feature type="compositionally biased region" description="Low complexity" evidence="1">
    <location>
        <begin position="74"/>
        <end position="88"/>
    </location>
</feature>
<gene>
    <name evidence="2" type="ORF">BLA29_010887</name>
</gene>
<accession>A0A1Y3B9A1</accession>
<dbReference type="Proteomes" id="UP000194236">
    <property type="component" value="Unassembled WGS sequence"/>
</dbReference>
<organism evidence="2 3">
    <name type="scientific">Euroglyphus maynei</name>
    <name type="common">Mayne's house dust mite</name>
    <dbReference type="NCBI Taxonomy" id="6958"/>
    <lineage>
        <taxon>Eukaryota</taxon>
        <taxon>Metazoa</taxon>
        <taxon>Ecdysozoa</taxon>
        <taxon>Arthropoda</taxon>
        <taxon>Chelicerata</taxon>
        <taxon>Arachnida</taxon>
        <taxon>Acari</taxon>
        <taxon>Acariformes</taxon>
        <taxon>Sarcoptiformes</taxon>
        <taxon>Astigmata</taxon>
        <taxon>Psoroptidia</taxon>
        <taxon>Analgoidea</taxon>
        <taxon>Pyroglyphidae</taxon>
        <taxon>Pyroglyphinae</taxon>
        <taxon>Euroglyphus</taxon>
    </lineage>
</organism>
<feature type="region of interest" description="Disordered" evidence="1">
    <location>
        <begin position="163"/>
        <end position="197"/>
    </location>
</feature>
<proteinExistence type="predicted"/>
<feature type="compositionally biased region" description="Low complexity" evidence="1">
    <location>
        <begin position="167"/>
        <end position="180"/>
    </location>
</feature>
<evidence type="ECO:0000313" key="3">
    <source>
        <dbReference type="Proteomes" id="UP000194236"/>
    </source>
</evidence>
<dbReference type="AlphaFoldDB" id="A0A1Y3B9A1"/>